<protein>
    <submittedName>
        <fullName evidence="1">Uncharacterized protein</fullName>
    </submittedName>
</protein>
<dbReference type="OrthoDB" id="5850793at2759"/>
<reference evidence="1" key="1">
    <citation type="submission" date="2022-03" db="EMBL/GenBank/DDBJ databases">
        <authorList>
            <person name="Sayadi A."/>
        </authorList>
    </citation>
    <scope>NUCLEOTIDE SEQUENCE</scope>
</reference>
<accession>A0A9P0LFA7</accession>
<gene>
    <name evidence="1" type="ORF">ACAOBT_LOCUS20765</name>
</gene>
<dbReference type="Proteomes" id="UP001152888">
    <property type="component" value="Unassembled WGS sequence"/>
</dbReference>
<evidence type="ECO:0000313" key="2">
    <source>
        <dbReference type="Proteomes" id="UP001152888"/>
    </source>
</evidence>
<sequence length="16" mass="1892">MSYQDIESHLTINLLD</sequence>
<name>A0A9P0LFA7_ACAOB</name>
<evidence type="ECO:0000313" key="1">
    <source>
        <dbReference type="EMBL" id="CAH1992295.1"/>
    </source>
</evidence>
<proteinExistence type="predicted"/>
<dbReference type="EMBL" id="CAKOFQ010007138">
    <property type="protein sequence ID" value="CAH1992295.1"/>
    <property type="molecule type" value="Genomic_DNA"/>
</dbReference>
<organism evidence="1 2">
    <name type="scientific">Acanthoscelides obtectus</name>
    <name type="common">Bean weevil</name>
    <name type="synonym">Bruchus obtectus</name>
    <dbReference type="NCBI Taxonomy" id="200917"/>
    <lineage>
        <taxon>Eukaryota</taxon>
        <taxon>Metazoa</taxon>
        <taxon>Ecdysozoa</taxon>
        <taxon>Arthropoda</taxon>
        <taxon>Hexapoda</taxon>
        <taxon>Insecta</taxon>
        <taxon>Pterygota</taxon>
        <taxon>Neoptera</taxon>
        <taxon>Endopterygota</taxon>
        <taxon>Coleoptera</taxon>
        <taxon>Polyphaga</taxon>
        <taxon>Cucujiformia</taxon>
        <taxon>Chrysomeloidea</taxon>
        <taxon>Chrysomelidae</taxon>
        <taxon>Bruchinae</taxon>
        <taxon>Bruchini</taxon>
        <taxon>Acanthoscelides</taxon>
    </lineage>
</organism>
<keyword evidence="2" id="KW-1185">Reference proteome</keyword>
<comment type="caution">
    <text evidence="1">The sequence shown here is derived from an EMBL/GenBank/DDBJ whole genome shotgun (WGS) entry which is preliminary data.</text>
</comment>
<dbReference type="AlphaFoldDB" id="A0A9P0LFA7"/>